<comment type="cofactor">
    <cofactor evidence="1">
        <name>heme</name>
        <dbReference type="ChEBI" id="CHEBI:30413"/>
    </cofactor>
</comment>
<dbReference type="Pfam" id="PF00067">
    <property type="entry name" value="p450"/>
    <property type="match status" value="1"/>
</dbReference>
<name>A0AAD5J3F0_ACENE</name>
<keyword evidence="7" id="KW-0503">Monooxygenase</keyword>
<dbReference type="Proteomes" id="UP001064489">
    <property type="component" value="Chromosome 4"/>
</dbReference>
<dbReference type="AlphaFoldDB" id="A0AAD5J3F0"/>
<dbReference type="Gene3D" id="1.10.630.10">
    <property type="entry name" value="Cytochrome P450"/>
    <property type="match status" value="1"/>
</dbReference>
<dbReference type="InterPro" id="IPR036396">
    <property type="entry name" value="Cyt_P450_sf"/>
</dbReference>
<evidence type="ECO:0000256" key="6">
    <source>
        <dbReference type="ARBA" id="ARBA00023004"/>
    </source>
</evidence>
<keyword evidence="9" id="KW-1185">Reference proteome</keyword>
<comment type="similarity">
    <text evidence="2">Belongs to the cytochrome P450 family.</text>
</comment>
<dbReference type="InterPro" id="IPR001128">
    <property type="entry name" value="Cyt_P450"/>
</dbReference>
<evidence type="ECO:0000256" key="1">
    <source>
        <dbReference type="ARBA" id="ARBA00001971"/>
    </source>
</evidence>
<protein>
    <recommendedName>
        <fullName evidence="10">Cytochrome P450</fullName>
    </recommendedName>
</protein>
<comment type="caution">
    <text evidence="8">The sequence shown here is derived from an EMBL/GenBank/DDBJ whole genome shotgun (WGS) entry which is preliminary data.</text>
</comment>
<evidence type="ECO:0000313" key="9">
    <source>
        <dbReference type="Proteomes" id="UP001064489"/>
    </source>
</evidence>
<dbReference type="GO" id="GO:0005506">
    <property type="term" value="F:iron ion binding"/>
    <property type="evidence" value="ECO:0007669"/>
    <property type="project" value="InterPro"/>
</dbReference>
<reference evidence="8" key="2">
    <citation type="submission" date="2023-02" db="EMBL/GenBank/DDBJ databases">
        <authorList>
            <person name="Swenson N.G."/>
            <person name="Wegrzyn J.L."/>
            <person name="Mcevoy S.L."/>
        </authorList>
    </citation>
    <scope>NUCLEOTIDE SEQUENCE</scope>
    <source>
        <strain evidence="8">91603</strain>
        <tissue evidence="8">Leaf</tissue>
    </source>
</reference>
<keyword evidence="3" id="KW-0349">Heme</keyword>
<evidence type="ECO:0000256" key="4">
    <source>
        <dbReference type="ARBA" id="ARBA00022723"/>
    </source>
</evidence>
<sequence length="205" mass="22919">MSSTFSILDSTATPKASVFEHLSLTFLVMESSTSTAIAGNSNDRFPATNSTPTLFIFFRDSRFIIVAIKIALGYDPAYLLPSLPQAEFVQAFDDAISIGEDRIKELSPSVWKAKRLLNIESEKRLKAAVSQVHGFAKNVIKETKQELEAKPSSESMDLLSRFFSSGQYDENFVRDIVISFILAGRDTTSIALTWFFWLLNMNPEV</sequence>
<keyword evidence="4" id="KW-0479">Metal-binding</keyword>
<gene>
    <name evidence="8" type="ORF">LWI28_008187</name>
</gene>
<keyword evidence="6" id="KW-0408">Iron</keyword>
<dbReference type="PANTHER" id="PTHR24296">
    <property type="entry name" value="CYTOCHROME P450"/>
    <property type="match status" value="1"/>
</dbReference>
<evidence type="ECO:0000256" key="2">
    <source>
        <dbReference type="ARBA" id="ARBA00010617"/>
    </source>
</evidence>
<evidence type="ECO:0000256" key="5">
    <source>
        <dbReference type="ARBA" id="ARBA00023002"/>
    </source>
</evidence>
<reference evidence="8" key="1">
    <citation type="journal article" date="2022" name="Plant J.">
        <title>Strategies of tolerance reflected in two North American maple genomes.</title>
        <authorList>
            <person name="McEvoy S.L."/>
            <person name="Sezen U.U."/>
            <person name="Trouern-Trend A."/>
            <person name="McMahon S.M."/>
            <person name="Schaberg P.G."/>
            <person name="Yang J."/>
            <person name="Wegrzyn J.L."/>
            <person name="Swenson N.G."/>
        </authorList>
    </citation>
    <scope>NUCLEOTIDE SEQUENCE</scope>
    <source>
        <strain evidence="8">91603</strain>
    </source>
</reference>
<dbReference type="EMBL" id="JAJSOW010000101">
    <property type="protein sequence ID" value="KAI9180790.1"/>
    <property type="molecule type" value="Genomic_DNA"/>
</dbReference>
<accession>A0AAD5J3F0</accession>
<evidence type="ECO:0000256" key="3">
    <source>
        <dbReference type="ARBA" id="ARBA00022617"/>
    </source>
</evidence>
<dbReference type="GO" id="GO:0004497">
    <property type="term" value="F:monooxygenase activity"/>
    <property type="evidence" value="ECO:0007669"/>
    <property type="project" value="UniProtKB-KW"/>
</dbReference>
<organism evidence="8 9">
    <name type="scientific">Acer negundo</name>
    <name type="common">Box elder</name>
    <dbReference type="NCBI Taxonomy" id="4023"/>
    <lineage>
        <taxon>Eukaryota</taxon>
        <taxon>Viridiplantae</taxon>
        <taxon>Streptophyta</taxon>
        <taxon>Embryophyta</taxon>
        <taxon>Tracheophyta</taxon>
        <taxon>Spermatophyta</taxon>
        <taxon>Magnoliopsida</taxon>
        <taxon>eudicotyledons</taxon>
        <taxon>Gunneridae</taxon>
        <taxon>Pentapetalae</taxon>
        <taxon>rosids</taxon>
        <taxon>malvids</taxon>
        <taxon>Sapindales</taxon>
        <taxon>Sapindaceae</taxon>
        <taxon>Hippocastanoideae</taxon>
        <taxon>Acereae</taxon>
        <taxon>Acer</taxon>
    </lineage>
</organism>
<dbReference type="GO" id="GO:0016705">
    <property type="term" value="F:oxidoreductase activity, acting on paired donors, with incorporation or reduction of molecular oxygen"/>
    <property type="evidence" value="ECO:0007669"/>
    <property type="project" value="InterPro"/>
</dbReference>
<evidence type="ECO:0000313" key="8">
    <source>
        <dbReference type="EMBL" id="KAI9180790.1"/>
    </source>
</evidence>
<proteinExistence type="inferred from homology"/>
<dbReference type="GO" id="GO:0020037">
    <property type="term" value="F:heme binding"/>
    <property type="evidence" value="ECO:0007669"/>
    <property type="project" value="InterPro"/>
</dbReference>
<dbReference type="SUPFAM" id="SSF48264">
    <property type="entry name" value="Cytochrome P450"/>
    <property type="match status" value="1"/>
</dbReference>
<evidence type="ECO:0000256" key="7">
    <source>
        <dbReference type="ARBA" id="ARBA00023033"/>
    </source>
</evidence>
<keyword evidence="5" id="KW-0560">Oxidoreductase</keyword>
<evidence type="ECO:0008006" key="10">
    <source>
        <dbReference type="Google" id="ProtNLM"/>
    </source>
</evidence>